<evidence type="ECO:0000313" key="2">
    <source>
        <dbReference type="EMBL" id="MWG34496.1"/>
    </source>
</evidence>
<proteinExistence type="predicted"/>
<dbReference type="InterPro" id="IPR036610">
    <property type="entry name" value="PEBP-like_sf"/>
</dbReference>
<dbReference type="Proteomes" id="UP000451471">
    <property type="component" value="Unassembled WGS sequence"/>
</dbReference>
<dbReference type="PANTHER" id="PTHR30289:SF1">
    <property type="entry name" value="PEBP (PHOSPHATIDYLETHANOLAMINE-BINDING PROTEIN) FAMILY PROTEIN"/>
    <property type="match status" value="1"/>
</dbReference>
<keyword evidence="3" id="KW-1185">Reference proteome</keyword>
<dbReference type="CDD" id="cd00865">
    <property type="entry name" value="PEBP_bact_arch"/>
    <property type="match status" value="1"/>
</dbReference>
<gene>
    <name evidence="2" type="ORF">GQS65_08340</name>
</gene>
<accession>A0A6B0GI01</accession>
<dbReference type="RefSeq" id="WP_158204173.1">
    <property type="nucleotide sequence ID" value="NZ_WSZK01000015.1"/>
</dbReference>
<dbReference type="Pfam" id="PF01161">
    <property type="entry name" value="PBP"/>
    <property type="match status" value="1"/>
</dbReference>
<dbReference type="SUPFAM" id="SSF49777">
    <property type="entry name" value="PEBP-like"/>
    <property type="match status" value="1"/>
</dbReference>
<organism evidence="2 3">
    <name type="scientific">Halomarina oriensis</name>
    <dbReference type="NCBI Taxonomy" id="671145"/>
    <lineage>
        <taxon>Archaea</taxon>
        <taxon>Methanobacteriati</taxon>
        <taxon>Methanobacteriota</taxon>
        <taxon>Stenosarchaea group</taxon>
        <taxon>Halobacteria</taxon>
        <taxon>Halobacteriales</taxon>
        <taxon>Natronomonadaceae</taxon>
        <taxon>Halomarina</taxon>
    </lineage>
</organism>
<dbReference type="InterPro" id="IPR005247">
    <property type="entry name" value="YbhB_YbcL/LppC-like"/>
</dbReference>
<name>A0A6B0GI01_9EURY</name>
<dbReference type="Gene3D" id="3.90.280.10">
    <property type="entry name" value="PEBP-like"/>
    <property type="match status" value="1"/>
</dbReference>
<evidence type="ECO:0000256" key="1">
    <source>
        <dbReference type="SAM" id="MobiDB-lite"/>
    </source>
</evidence>
<reference evidence="2 3" key="1">
    <citation type="submission" date="2019-12" db="EMBL/GenBank/DDBJ databases">
        <title>Halocatena pleomorpha gen. nov. sp. nov., an extremely halophilic archaeon of family Halobacteriaceae isolated from saltpan soil.</title>
        <authorList>
            <person name="Pal Y."/>
            <person name="Verma A."/>
            <person name="Krishnamurthi S."/>
            <person name="Kumar P."/>
        </authorList>
    </citation>
    <scope>NUCLEOTIDE SEQUENCE [LARGE SCALE GENOMIC DNA]</scope>
    <source>
        <strain evidence="2 3">JCM 16495</strain>
    </source>
</reference>
<dbReference type="PANTHER" id="PTHR30289">
    <property type="entry name" value="UNCHARACTERIZED PROTEIN YBCL-RELATED"/>
    <property type="match status" value="1"/>
</dbReference>
<evidence type="ECO:0000313" key="3">
    <source>
        <dbReference type="Proteomes" id="UP000451471"/>
    </source>
</evidence>
<dbReference type="EMBL" id="WSZK01000015">
    <property type="protein sequence ID" value="MWG34496.1"/>
    <property type="molecule type" value="Genomic_DNA"/>
</dbReference>
<dbReference type="OrthoDB" id="28720at2157"/>
<dbReference type="NCBIfam" id="TIGR00481">
    <property type="entry name" value="YbhB/YbcL family Raf kinase inhibitor-like protein"/>
    <property type="match status" value="1"/>
</dbReference>
<dbReference type="InterPro" id="IPR008914">
    <property type="entry name" value="PEBP"/>
</dbReference>
<feature type="compositionally biased region" description="Polar residues" evidence="1">
    <location>
        <begin position="192"/>
        <end position="205"/>
    </location>
</feature>
<sequence length="205" mass="21488">MDRRAFLAAATGVTAAVSGCSTGTTEGNDSGSTAEQPTLGATLTFDIPAVDSNAIRPRYTCDGENVSPELIVIETGDAIETLALVMDDPDAGPEPYVHWTLWDVPPTLESIPQDVRKQATVSLTEVESEGEPPTVSQGTNDAGSVGYTGPCPPEGEEHLYRFQLYGLSEPLGVEPGADPEAVRDALDGTVVGETTFTGRYGTPTE</sequence>
<feature type="region of interest" description="Disordered" evidence="1">
    <location>
        <begin position="172"/>
        <end position="205"/>
    </location>
</feature>
<protein>
    <submittedName>
        <fullName evidence="2">YbhB/YbcL family Raf kinase inhibitor-like protein</fullName>
    </submittedName>
</protein>
<comment type="caution">
    <text evidence="2">The sequence shown here is derived from an EMBL/GenBank/DDBJ whole genome shotgun (WGS) entry which is preliminary data.</text>
</comment>
<dbReference type="PROSITE" id="PS51257">
    <property type="entry name" value="PROKAR_LIPOPROTEIN"/>
    <property type="match status" value="1"/>
</dbReference>
<feature type="region of interest" description="Disordered" evidence="1">
    <location>
        <begin position="121"/>
        <end position="145"/>
    </location>
</feature>
<dbReference type="AlphaFoldDB" id="A0A6B0GI01"/>